<dbReference type="PANTHER" id="PTHR45666">
    <property type="entry name" value="TYPE IV INOSITOL POLYPHOSPHATE 5-PHOSPHATASE 9"/>
    <property type="match status" value="1"/>
</dbReference>
<dbReference type="OrthoDB" id="62798at2759"/>
<dbReference type="EMBL" id="JAAIUW010000013">
    <property type="protein sequence ID" value="KAF7804537.1"/>
    <property type="molecule type" value="Genomic_DNA"/>
</dbReference>
<evidence type="ECO:0000256" key="1">
    <source>
        <dbReference type="ARBA" id="ARBA00010768"/>
    </source>
</evidence>
<feature type="domain" description="Inositol polyphosphate-related phosphatase" evidence="3">
    <location>
        <begin position="1"/>
        <end position="326"/>
    </location>
</feature>
<dbReference type="GO" id="GO:0034485">
    <property type="term" value="F:phosphatidylinositol-3,4,5-trisphosphate 5-phosphatase activity"/>
    <property type="evidence" value="ECO:0007669"/>
    <property type="project" value="TreeGrafter"/>
</dbReference>
<dbReference type="GO" id="GO:0046856">
    <property type="term" value="P:phosphatidylinositol dephosphorylation"/>
    <property type="evidence" value="ECO:0007669"/>
    <property type="project" value="InterPro"/>
</dbReference>
<accession>A0A834SJ47</accession>
<reference evidence="4" key="1">
    <citation type="submission" date="2020-09" db="EMBL/GenBank/DDBJ databases">
        <title>Genome-Enabled Discovery of Anthraquinone Biosynthesis in Senna tora.</title>
        <authorList>
            <person name="Kang S.-H."/>
            <person name="Pandey R.P."/>
            <person name="Lee C.-M."/>
            <person name="Sim J.-S."/>
            <person name="Jeong J.-T."/>
            <person name="Choi B.-S."/>
            <person name="Jung M."/>
            <person name="Ginzburg D."/>
            <person name="Zhao K."/>
            <person name="Won S.Y."/>
            <person name="Oh T.-J."/>
            <person name="Yu Y."/>
            <person name="Kim N.-H."/>
            <person name="Lee O.R."/>
            <person name="Lee T.-H."/>
            <person name="Bashyal P."/>
            <person name="Kim T.-S."/>
            <person name="Lee W.-H."/>
            <person name="Kawkins C."/>
            <person name="Kim C.-K."/>
            <person name="Kim J.S."/>
            <person name="Ahn B.O."/>
            <person name="Rhee S.Y."/>
            <person name="Sohng J.K."/>
        </authorList>
    </citation>
    <scope>NUCLEOTIDE SEQUENCE</scope>
    <source>
        <tissue evidence="4">Leaf</tissue>
    </source>
</reference>
<dbReference type="InterPro" id="IPR045849">
    <property type="entry name" value="IP5P_plant"/>
</dbReference>
<dbReference type="AlphaFoldDB" id="A0A834SJ47"/>
<dbReference type="SMART" id="SM00128">
    <property type="entry name" value="IPPc"/>
    <property type="match status" value="1"/>
</dbReference>
<evidence type="ECO:0000259" key="3">
    <source>
        <dbReference type="SMART" id="SM00128"/>
    </source>
</evidence>
<dbReference type="InterPro" id="IPR036691">
    <property type="entry name" value="Endo/exonu/phosph_ase_sf"/>
</dbReference>
<dbReference type="GO" id="GO:0004439">
    <property type="term" value="F:phosphatidylinositol-4,5-bisphosphate 5-phosphatase activity"/>
    <property type="evidence" value="ECO:0007669"/>
    <property type="project" value="TreeGrafter"/>
</dbReference>
<organism evidence="4 5">
    <name type="scientific">Senna tora</name>
    <dbReference type="NCBI Taxonomy" id="362788"/>
    <lineage>
        <taxon>Eukaryota</taxon>
        <taxon>Viridiplantae</taxon>
        <taxon>Streptophyta</taxon>
        <taxon>Embryophyta</taxon>
        <taxon>Tracheophyta</taxon>
        <taxon>Spermatophyta</taxon>
        <taxon>Magnoliopsida</taxon>
        <taxon>eudicotyledons</taxon>
        <taxon>Gunneridae</taxon>
        <taxon>Pentapetalae</taxon>
        <taxon>rosids</taxon>
        <taxon>fabids</taxon>
        <taxon>Fabales</taxon>
        <taxon>Fabaceae</taxon>
        <taxon>Caesalpinioideae</taxon>
        <taxon>Cassia clade</taxon>
        <taxon>Senna</taxon>
    </lineage>
</organism>
<dbReference type="GO" id="GO:0004445">
    <property type="term" value="F:inositol-polyphosphate 5-phosphatase activity"/>
    <property type="evidence" value="ECO:0007669"/>
    <property type="project" value="InterPro"/>
</dbReference>
<proteinExistence type="inferred from homology"/>
<comment type="caution">
    <text evidence="4">The sequence shown here is derived from an EMBL/GenBank/DDBJ whole genome shotgun (WGS) entry which is preliminary data.</text>
</comment>
<sequence>MFVGTWNVGGKSPNDGLNLTDWLNSPSPADIYVIGFQEIVPLNAGNVLGPEDSGPAAKWLSLIRQALNSNNNTMKIRTSFSDLLGLELEDEFEEQPRYCLAASKQMVGIFLCVWVRADLYKHLSNLKVSCVGRGIMGYLGNKGSISISMTLHHTTFCFVCTHLTSGEKDGDEVRRNLDVSEILKKTKFSQSFKSLDHPSKIIWLGDLNYRLASGYDDTHELLKKNDWQALLEKDQLRIEQRAGRVFQGWKEGEIYFAPTYKYFDNSDHYVVRNSKSKIKQRTPAWCDRILWKGEGVKQMWYVRGESRFSDHRPVCSLFSVQVDKARTRTSKNNLSPTSTSMTNAALSSKVQAEEHLLLLTRVQSCIHSAPRF</sequence>
<dbReference type="Pfam" id="PF22669">
    <property type="entry name" value="Exo_endo_phos2"/>
    <property type="match status" value="1"/>
</dbReference>
<dbReference type="InterPro" id="IPR000300">
    <property type="entry name" value="IPPc"/>
</dbReference>
<comment type="similarity">
    <text evidence="1">Belongs to the inositol polyphosphate 5-phosphatase family.</text>
</comment>
<evidence type="ECO:0000256" key="2">
    <source>
        <dbReference type="ARBA" id="ARBA00022801"/>
    </source>
</evidence>
<dbReference type="Proteomes" id="UP000634136">
    <property type="component" value="Unassembled WGS sequence"/>
</dbReference>
<evidence type="ECO:0000313" key="5">
    <source>
        <dbReference type="Proteomes" id="UP000634136"/>
    </source>
</evidence>
<dbReference type="PANTHER" id="PTHR45666:SF15">
    <property type="entry name" value="TYPE I INOSITOL POLYPHOSPHATE 5-PHOSPHATASE 8"/>
    <property type="match status" value="1"/>
</dbReference>
<name>A0A834SJ47_9FABA</name>
<keyword evidence="5" id="KW-1185">Reference proteome</keyword>
<gene>
    <name evidence="4" type="ORF">G2W53_043648</name>
</gene>
<protein>
    <submittedName>
        <fullName evidence="4">Type I inositol polyphosphate 5-phosphatase 8-like isoform X1</fullName>
    </submittedName>
</protein>
<keyword evidence="2" id="KW-0378">Hydrolase</keyword>
<dbReference type="SUPFAM" id="SSF56219">
    <property type="entry name" value="DNase I-like"/>
    <property type="match status" value="1"/>
</dbReference>
<dbReference type="Gene3D" id="3.60.10.10">
    <property type="entry name" value="Endonuclease/exonuclease/phosphatase"/>
    <property type="match status" value="1"/>
</dbReference>
<evidence type="ECO:0000313" key="4">
    <source>
        <dbReference type="EMBL" id="KAF7804537.1"/>
    </source>
</evidence>